<evidence type="ECO:0000313" key="6">
    <source>
        <dbReference type="EMBL" id="VDO23859.1"/>
    </source>
</evidence>
<reference evidence="8" key="1">
    <citation type="submission" date="2017-02" db="UniProtKB">
        <authorList>
            <consortium name="WormBaseParasite"/>
        </authorList>
    </citation>
    <scope>IDENTIFICATION</scope>
</reference>
<name>A0A0R3QN98_9BILA</name>
<feature type="domain" description="Cadherin" evidence="5">
    <location>
        <begin position="393"/>
        <end position="496"/>
    </location>
</feature>
<keyword evidence="7" id="KW-1185">Reference proteome</keyword>
<dbReference type="PRINTS" id="PR00205">
    <property type="entry name" value="CADHERIN"/>
</dbReference>
<dbReference type="Pfam" id="PF00028">
    <property type="entry name" value="Cadherin"/>
    <property type="match status" value="2"/>
</dbReference>
<feature type="domain" description="Cadherin" evidence="5">
    <location>
        <begin position="39"/>
        <end position="156"/>
    </location>
</feature>
<dbReference type="Gene3D" id="2.60.40.60">
    <property type="entry name" value="Cadherins"/>
    <property type="match status" value="5"/>
</dbReference>
<accession>A0A0R3QN98</accession>
<evidence type="ECO:0000313" key="8">
    <source>
        <dbReference type="WBParaSite" id="BTMF_0000918301-mRNA-1"/>
    </source>
</evidence>
<keyword evidence="1" id="KW-0812">Transmembrane</keyword>
<feature type="domain" description="Cadherin" evidence="5">
    <location>
        <begin position="506"/>
        <end position="628"/>
    </location>
</feature>
<evidence type="ECO:0000256" key="4">
    <source>
        <dbReference type="SAM" id="SignalP"/>
    </source>
</evidence>
<feature type="signal peptide" evidence="4">
    <location>
        <begin position="1"/>
        <end position="22"/>
    </location>
</feature>
<dbReference type="GO" id="GO:0005509">
    <property type="term" value="F:calcium ion binding"/>
    <property type="evidence" value="ECO:0007669"/>
    <property type="project" value="UniProtKB-UniRule"/>
</dbReference>
<dbReference type="GO" id="GO:0007156">
    <property type="term" value="P:homophilic cell adhesion via plasma membrane adhesion molecules"/>
    <property type="evidence" value="ECO:0007669"/>
    <property type="project" value="InterPro"/>
</dbReference>
<dbReference type="PROSITE" id="PS50268">
    <property type="entry name" value="CADHERIN_2"/>
    <property type="match status" value="5"/>
</dbReference>
<keyword evidence="3" id="KW-0106">Calcium</keyword>
<feature type="domain" description="Cadherin" evidence="5">
    <location>
        <begin position="640"/>
        <end position="747"/>
    </location>
</feature>
<evidence type="ECO:0000256" key="3">
    <source>
        <dbReference type="PROSITE-ProRule" id="PRU00043"/>
    </source>
</evidence>
<dbReference type="STRING" id="42155.A0A0R3QN98"/>
<dbReference type="WBParaSite" id="BTMF_0000918301-mRNA-1">
    <property type="protein sequence ID" value="BTMF_0000918301-mRNA-1"/>
    <property type="gene ID" value="BTMF_0000918301"/>
</dbReference>
<gene>
    <name evidence="6" type="ORF">BTMF_LOCUS7234</name>
</gene>
<evidence type="ECO:0000256" key="1">
    <source>
        <dbReference type="ARBA" id="ARBA00022692"/>
    </source>
</evidence>
<proteinExistence type="predicted"/>
<evidence type="ECO:0000313" key="7">
    <source>
        <dbReference type="Proteomes" id="UP000280834"/>
    </source>
</evidence>
<dbReference type="EMBL" id="UZAG01015863">
    <property type="protein sequence ID" value="VDO23859.1"/>
    <property type="molecule type" value="Genomic_DNA"/>
</dbReference>
<dbReference type="Proteomes" id="UP000280834">
    <property type="component" value="Unassembled WGS sequence"/>
</dbReference>
<feature type="domain" description="Cadherin" evidence="5">
    <location>
        <begin position="157"/>
        <end position="295"/>
    </location>
</feature>
<keyword evidence="2" id="KW-1133">Transmembrane helix</keyword>
<feature type="chain" id="PRO_5043130764" evidence="4">
    <location>
        <begin position="23"/>
        <end position="776"/>
    </location>
</feature>
<dbReference type="GO" id="GO:0005886">
    <property type="term" value="C:plasma membrane"/>
    <property type="evidence" value="ECO:0007669"/>
    <property type="project" value="UniProtKB-SubCell"/>
</dbReference>
<dbReference type="PANTHER" id="PTHR24026:SF126">
    <property type="entry name" value="PROTOCADHERIN FAT 4"/>
    <property type="match status" value="1"/>
</dbReference>
<evidence type="ECO:0000256" key="2">
    <source>
        <dbReference type="ARBA" id="ARBA00022989"/>
    </source>
</evidence>
<dbReference type="PANTHER" id="PTHR24026">
    <property type="entry name" value="FAT ATYPICAL CADHERIN-RELATED"/>
    <property type="match status" value="1"/>
</dbReference>
<keyword evidence="4" id="KW-0732">Signal</keyword>
<sequence>MASRRLLLLAPLLFSLVGSSWNYRLLFHKTNFKKQFQFTAPVYNVSLEENARGKDIYAIVNEPIRMGVPLPSDDAVLKFRIVEGDRQYFKAEVKTVGDFAFLLIRYRNDGILNRELKDRYEFLIKASCRRKDATNLETTVMVNLFVRDQNDAGPIFEKDEYRTEVKQNVSPFTTILQVQASDADVALNSQIYYSLVEWSLDFMVDPISGAIRNLRLLESGTYELIVLAEDRASRLFRKKAHSDNGNNLFNHNKAKAVLFSLISKFSTLSGPTTVITVEPVERNKRKLSVEVKPISVSLWNVTQTVAIARIEGVAADVVTTLEIVDGEYAGAFVLKKDSSSANVWLVETISGIWPQADWFIQLKATAVDDFVENLMENISVQLKGKRLVQYDDNLEVMQIVVNESVPLGYVLTQLKAHVVNGIDGDNEQIRYSISNTDKPFSVDENNGYLRVIKWLDYENVSSYRFEVSAKLLDSTLEAKKAVEVIVADSNDHCPTFAVKWTRGDPIALSRNYPINKVLFKAEALDIDSGANGRIRYELIGETVTIMRIFTVIPDSGEVYHLLAEQCAYWNENSLFQVVLQQKPPDNESQWKLRIRASDAGWPFPRSSEVLISIYISGTNPPPKTKPSFLRKPQNDHSPVFMKQTVFVVSADTPPGKVVGRTESHDDDMGYAGLIRFGTFDKFFALEPFTGEVVLLAPLGELLRNKNKKKQMEYIVEIIACDWGQPVRCTNGTVTFLITEANVYRPRFEKPYYRVHIAEDTTIGTKFLAVLAQDNDY</sequence>
<dbReference type="SMART" id="SM00112">
    <property type="entry name" value="CA"/>
    <property type="match status" value="5"/>
</dbReference>
<keyword evidence="2" id="KW-0472">Membrane</keyword>
<dbReference type="CDD" id="cd11304">
    <property type="entry name" value="Cadherin_repeat"/>
    <property type="match status" value="5"/>
</dbReference>
<reference evidence="6 7" key="2">
    <citation type="submission" date="2018-11" db="EMBL/GenBank/DDBJ databases">
        <authorList>
            <consortium name="Pathogen Informatics"/>
        </authorList>
    </citation>
    <scope>NUCLEOTIDE SEQUENCE [LARGE SCALE GENOMIC DNA]</scope>
</reference>
<dbReference type="SUPFAM" id="SSF49313">
    <property type="entry name" value="Cadherin-like"/>
    <property type="match status" value="4"/>
</dbReference>
<evidence type="ECO:0000259" key="5">
    <source>
        <dbReference type="PROSITE" id="PS50268"/>
    </source>
</evidence>
<protein>
    <submittedName>
        <fullName evidence="8">Cadherin domain-containing protein</fullName>
    </submittedName>
</protein>
<dbReference type="InterPro" id="IPR002126">
    <property type="entry name" value="Cadherin-like_dom"/>
</dbReference>
<dbReference type="InterPro" id="IPR015919">
    <property type="entry name" value="Cadherin-like_sf"/>
</dbReference>
<dbReference type="AlphaFoldDB" id="A0A0R3QN98"/>
<organism evidence="8">
    <name type="scientific">Brugia timori</name>
    <dbReference type="NCBI Taxonomy" id="42155"/>
    <lineage>
        <taxon>Eukaryota</taxon>
        <taxon>Metazoa</taxon>
        <taxon>Ecdysozoa</taxon>
        <taxon>Nematoda</taxon>
        <taxon>Chromadorea</taxon>
        <taxon>Rhabditida</taxon>
        <taxon>Spirurina</taxon>
        <taxon>Spiruromorpha</taxon>
        <taxon>Filarioidea</taxon>
        <taxon>Onchocercidae</taxon>
        <taxon>Brugia</taxon>
    </lineage>
</organism>